<dbReference type="AlphaFoldDB" id="A0A9D1YZ77"/>
<dbReference type="SUPFAM" id="SSF51430">
    <property type="entry name" value="NAD(P)-linked oxidoreductase"/>
    <property type="match status" value="1"/>
</dbReference>
<dbReference type="PANTHER" id="PTHR43364:SF6">
    <property type="entry name" value="OXIDOREDUCTASE-RELATED"/>
    <property type="match status" value="1"/>
</dbReference>
<comment type="caution">
    <text evidence="2">The sequence shown here is derived from an EMBL/GenBank/DDBJ whole genome shotgun (WGS) entry which is preliminary data.</text>
</comment>
<dbReference type="Pfam" id="PF00248">
    <property type="entry name" value="Aldo_ket_red"/>
    <property type="match status" value="1"/>
</dbReference>
<dbReference type="InterPro" id="IPR020471">
    <property type="entry name" value="AKR"/>
</dbReference>
<dbReference type="InterPro" id="IPR036812">
    <property type="entry name" value="NAD(P)_OxRdtase_dom_sf"/>
</dbReference>
<dbReference type="Proteomes" id="UP000886844">
    <property type="component" value="Unassembled WGS sequence"/>
</dbReference>
<reference evidence="2" key="2">
    <citation type="submission" date="2021-04" db="EMBL/GenBank/DDBJ databases">
        <authorList>
            <person name="Gilroy R."/>
        </authorList>
    </citation>
    <scope>NUCLEOTIDE SEQUENCE</scope>
    <source>
        <strain evidence="2">5134</strain>
    </source>
</reference>
<dbReference type="Gene3D" id="3.20.20.100">
    <property type="entry name" value="NADP-dependent oxidoreductase domain"/>
    <property type="match status" value="1"/>
</dbReference>
<dbReference type="EMBL" id="DXDA01000012">
    <property type="protein sequence ID" value="HIY68031.1"/>
    <property type="molecule type" value="Genomic_DNA"/>
</dbReference>
<evidence type="ECO:0000313" key="3">
    <source>
        <dbReference type="Proteomes" id="UP000886844"/>
    </source>
</evidence>
<dbReference type="PANTHER" id="PTHR43364">
    <property type="entry name" value="NADH-SPECIFIC METHYLGLYOXAL REDUCTASE-RELATED"/>
    <property type="match status" value="1"/>
</dbReference>
<feature type="domain" description="NADP-dependent oxidoreductase" evidence="1">
    <location>
        <begin position="18"/>
        <end position="311"/>
    </location>
</feature>
<organism evidence="2 3">
    <name type="scientific">Candidatus Alistipes intestinigallinarum</name>
    <dbReference type="NCBI Taxonomy" id="2838440"/>
    <lineage>
        <taxon>Bacteria</taxon>
        <taxon>Pseudomonadati</taxon>
        <taxon>Bacteroidota</taxon>
        <taxon>Bacteroidia</taxon>
        <taxon>Bacteroidales</taxon>
        <taxon>Rikenellaceae</taxon>
        <taxon>Alistipes</taxon>
    </lineage>
</organism>
<sequence>MMKRREITGSGLDVSRYCLGTMYFGTKVSERESFQLLDLYADRGGNFLDCANKYASWVPGFAGGESERVVGKWMKHRRREEWILTSKVGFAYGTIPKTLSARVIISECEKSLKRLGTDHIDLYFAHSQDPLTPVEESMEAFHQLVTSGKVRSIGASNHDVLRLAESNRTAQHLGLESFTVLQQRYTLLQPYVGADFGTQYILTPEQESYCRSAGITLMAYSPLLGGVYGEASPTLPVQYDNSHNRKILEIIRKYAEESGYSPMQLVLAGISEFRDIIPIVAASSESHLAESLSIPSSEVVSRMMEEIDALDTFRIKY</sequence>
<proteinExistence type="predicted"/>
<dbReference type="GO" id="GO:0005829">
    <property type="term" value="C:cytosol"/>
    <property type="evidence" value="ECO:0007669"/>
    <property type="project" value="TreeGrafter"/>
</dbReference>
<name>A0A9D1YZ77_9BACT</name>
<dbReference type="InterPro" id="IPR023210">
    <property type="entry name" value="NADP_OxRdtase_dom"/>
</dbReference>
<accession>A0A9D1YZ77</accession>
<reference evidence="2" key="1">
    <citation type="journal article" date="2021" name="PeerJ">
        <title>Extensive microbial diversity within the chicken gut microbiome revealed by metagenomics and culture.</title>
        <authorList>
            <person name="Gilroy R."/>
            <person name="Ravi A."/>
            <person name="Getino M."/>
            <person name="Pursley I."/>
            <person name="Horton D.L."/>
            <person name="Alikhan N.F."/>
            <person name="Baker D."/>
            <person name="Gharbi K."/>
            <person name="Hall N."/>
            <person name="Watson M."/>
            <person name="Adriaenssens E.M."/>
            <person name="Foster-Nyarko E."/>
            <person name="Jarju S."/>
            <person name="Secka A."/>
            <person name="Antonio M."/>
            <person name="Oren A."/>
            <person name="Chaudhuri R.R."/>
            <person name="La Ragione R."/>
            <person name="Hildebrand F."/>
            <person name="Pallen M.J."/>
        </authorList>
    </citation>
    <scope>NUCLEOTIDE SEQUENCE</scope>
    <source>
        <strain evidence="2">5134</strain>
    </source>
</reference>
<evidence type="ECO:0000259" key="1">
    <source>
        <dbReference type="Pfam" id="PF00248"/>
    </source>
</evidence>
<dbReference type="PRINTS" id="PR00069">
    <property type="entry name" value="ALDKETRDTASE"/>
</dbReference>
<protein>
    <submittedName>
        <fullName evidence="2">Aldo/keto reductase</fullName>
    </submittedName>
</protein>
<dbReference type="GO" id="GO:0016491">
    <property type="term" value="F:oxidoreductase activity"/>
    <property type="evidence" value="ECO:0007669"/>
    <property type="project" value="InterPro"/>
</dbReference>
<dbReference type="InterPro" id="IPR050523">
    <property type="entry name" value="AKR_Detox_Biosynth"/>
</dbReference>
<gene>
    <name evidence="2" type="ORF">H9828_01285</name>
</gene>
<evidence type="ECO:0000313" key="2">
    <source>
        <dbReference type="EMBL" id="HIY68031.1"/>
    </source>
</evidence>